<evidence type="ECO:0000313" key="2">
    <source>
        <dbReference type="Proteomes" id="UP000192393"/>
    </source>
</evidence>
<organism evidence="1 2">
    <name type="scientific">Moheibacter sediminis</name>
    <dbReference type="NCBI Taxonomy" id="1434700"/>
    <lineage>
        <taxon>Bacteria</taxon>
        <taxon>Pseudomonadati</taxon>
        <taxon>Bacteroidota</taxon>
        <taxon>Flavobacteriia</taxon>
        <taxon>Flavobacteriales</taxon>
        <taxon>Weeksellaceae</taxon>
        <taxon>Moheibacter</taxon>
    </lineage>
</organism>
<sequence length="77" mass="8800">MIFVLFFSLSGAKVQFIVIVDNLTPKKTKKNCFTTQNLFFGRSLEKKKSVVNTTNGIMNIPRKKLATCLVKCEEREL</sequence>
<dbReference type="AlphaFoldDB" id="A0A1W1YJG4"/>
<gene>
    <name evidence="1" type="ORF">SAMN06296427_101449</name>
</gene>
<name>A0A1W1YJG4_9FLAO</name>
<dbReference type="EMBL" id="FWXS01000001">
    <property type="protein sequence ID" value="SMC36283.1"/>
    <property type="molecule type" value="Genomic_DNA"/>
</dbReference>
<dbReference type="Proteomes" id="UP000192393">
    <property type="component" value="Unassembled WGS sequence"/>
</dbReference>
<keyword evidence="2" id="KW-1185">Reference proteome</keyword>
<proteinExistence type="predicted"/>
<protein>
    <submittedName>
        <fullName evidence="1">Uncharacterized protein</fullName>
    </submittedName>
</protein>
<evidence type="ECO:0000313" key="1">
    <source>
        <dbReference type="EMBL" id="SMC36283.1"/>
    </source>
</evidence>
<reference evidence="1 2" key="1">
    <citation type="submission" date="2017-04" db="EMBL/GenBank/DDBJ databases">
        <authorList>
            <person name="Afonso C.L."/>
            <person name="Miller P.J."/>
            <person name="Scott M.A."/>
            <person name="Spackman E."/>
            <person name="Goraichik I."/>
            <person name="Dimitrov K.M."/>
            <person name="Suarez D.L."/>
            <person name="Swayne D.E."/>
        </authorList>
    </citation>
    <scope>NUCLEOTIDE SEQUENCE [LARGE SCALE GENOMIC DNA]</scope>
    <source>
        <strain evidence="1 2">CGMCC 1.12708</strain>
    </source>
</reference>
<accession>A0A1W1YJG4</accession>